<dbReference type="PRINTS" id="PR00252">
    <property type="entry name" value="NRIONCHANNEL"/>
</dbReference>
<dbReference type="SUPFAM" id="SSF63712">
    <property type="entry name" value="Nicotinic receptor ligand binding domain-like"/>
    <property type="match status" value="1"/>
</dbReference>
<dbReference type="NCBIfam" id="TIGR00860">
    <property type="entry name" value="LIC"/>
    <property type="match status" value="1"/>
</dbReference>
<evidence type="ECO:0000256" key="14">
    <source>
        <dbReference type="ARBA" id="ARBA00023214"/>
    </source>
</evidence>
<sequence>MSIRLQMDHTTVEGNDDRRQVDELSAAKWLLKCLAQPIQKKTACQVSSKIAGEGITKLKFERWRRQNEIKHKNSDNSFIRYKIHPTFPTIFSHFKLIVTCLALYLFIIGPFVRIPNVHNPCWSLTDDNDWTPTNEVFPSTFFGRTAATKSSEHCFMRSGLLLAEAFSSTYNAKDFSRNVTQLLDSLLANYDKRIRPGFGEGTPTKIMVNMNVRSMGPFSEKLEEYSMQLYMRQVWYDTRLKFNKTDLGRSEFSMNWMFAKRIWKPDTFFINGKKSYAHAITAPNLFVRLQYDGQVYMSMRLTVRASCVMHLRKFPLDTQTCPLRISSYGYDAKNVTYMWDTQKYVTVDSDVSIAQYELFHISTYEAVVPVRRIEEISTLTVKFHLMRLTGFFMLQVYVPCILIVCSSWVGFWITKKDAPGRVCLGVNNVLCMTKLGFGGRDLFPLVPYPTALDYFVLLCFWFTFATMIEYAGVNYSQRYAVASLNLLKKRQAKLREEEEYVAKLAREGAGCIKVIPSVHTSLLESFKVHLTAFPAASSAANTEKPKPDPKAKLLQALKLPLSMVPKVADEAAQKVRAHTVEVPPFDHQSQEHLSASKSGSESSLAPKHTPKLLQRLHVLQRRLSAHDIDETASQVSSTLPSPQPSHHPSLQGMPMFGRPLPSPPILESSAEGLPGSTETSSTIRESPSQAPGSSITDQATPSLSPRLSSLSSLPSSAGLVSPTITTTPPLPEDPVKSPPPGTPSAEATKPQTPVPSTPVGTVIKIESDPPPPPPPVKQTITVWQLLVRKKMLMKNMTPACELPCEEDLLDRFSVIDLYSRRIFPTLFFILFSIYWILFNYYITDEFPGEKMEAPDGLVN</sequence>
<dbReference type="InterPro" id="IPR006202">
    <property type="entry name" value="Neur_chan_lig-bd"/>
</dbReference>
<accession>A0A8B7NTY7</accession>
<feature type="domain" description="Neurotransmitter-gated ion-channel transmembrane" evidence="23">
    <location>
        <begin position="396"/>
        <end position="477"/>
    </location>
</feature>
<evidence type="ECO:0000256" key="17">
    <source>
        <dbReference type="ARBA" id="ARBA00023303"/>
    </source>
</evidence>
<evidence type="ECO:0000256" key="6">
    <source>
        <dbReference type="ARBA" id="ARBA00022989"/>
    </source>
</evidence>
<feature type="region of interest" description="Disordered" evidence="21">
    <location>
        <begin position="581"/>
        <end position="609"/>
    </location>
</feature>
<evidence type="ECO:0000313" key="25">
    <source>
        <dbReference type="RefSeq" id="XP_018017193.2"/>
    </source>
</evidence>
<feature type="transmembrane region" description="Helical" evidence="20">
    <location>
        <begin position="90"/>
        <end position="112"/>
    </location>
</feature>
<dbReference type="GeneID" id="108673826"/>
<keyword evidence="12" id="KW-0869">Chloride channel</keyword>
<proteinExistence type="inferred from homology"/>
<evidence type="ECO:0000256" key="2">
    <source>
        <dbReference type="ARBA" id="ARBA00022448"/>
    </source>
</evidence>
<dbReference type="GO" id="GO:0004888">
    <property type="term" value="F:transmembrane signaling receptor activity"/>
    <property type="evidence" value="ECO:0007669"/>
    <property type="project" value="InterPro"/>
</dbReference>
<comment type="similarity">
    <text evidence="1">Belongs to the ligand-gated ion channel (TC 1.A.9) family. Gamma-aminobutyric acid receptor (TC 1.A.9.5) subfamily.</text>
</comment>
<feature type="compositionally biased region" description="Low complexity" evidence="21">
    <location>
        <begin position="636"/>
        <end position="651"/>
    </location>
</feature>
<feature type="transmembrane region" description="Helical" evidence="20">
    <location>
        <begin position="391"/>
        <end position="413"/>
    </location>
</feature>
<comment type="caution">
    <text evidence="20">Lacks conserved residue(s) required for the propagation of feature annotation.</text>
</comment>
<evidence type="ECO:0000256" key="9">
    <source>
        <dbReference type="ARBA" id="ARBA00023136"/>
    </source>
</evidence>
<dbReference type="RefSeq" id="XP_018017193.2">
    <property type="nucleotide sequence ID" value="XM_018161704.2"/>
</dbReference>
<keyword evidence="13" id="KW-0325">Glycoprotein</keyword>
<evidence type="ECO:0000256" key="16">
    <source>
        <dbReference type="ARBA" id="ARBA00023286"/>
    </source>
</evidence>
<dbReference type="Gene3D" id="1.20.58.390">
    <property type="entry name" value="Neurotransmitter-gated ion-channel transmembrane domain"/>
    <property type="match status" value="1"/>
</dbReference>
<dbReference type="InterPro" id="IPR018000">
    <property type="entry name" value="Neurotransmitter_ion_chnl_CS"/>
</dbReference>
<keyword evidence="14" id="KW-0868">Chloride</keyword>
<keyword evidence="4 20" id="KW-0812">Transmembrane</keyword>
<feature type="compositionally biased region" description="Pro residues" evidence="21">
    <location>
        <begin position="728"/>
        <end position="742"/>
    </location>
</feature>
<dbReference type="InterPro" id="IPR006028">
    <property type="entry name" value="GABAA/Glycine_rcpt"/>
</dbReference>
<evidence type="ECO:0000256" key="10">
    <source>
        <dbReference type="ARBA" id="ARBA00023157"/>
    </source>
</evidence>
<dbReference type="PRINTS" id="PR00253">
    <property type="entry name" value="GABAARECEPTR"/>
</dbReference>
<feature type="compositionally biased region" description="Low complexity" evidence="21">
    <location>
        <begin position="701"/>
        <end position="722"/>
    </location>
</feature>
<dbReference type="GO" id="GO:0034707">
    <property type="term" value="C:chloride channel complex"/>
    <property type="evidence" value="ECO:0007669"/>
    <property type="project" value="UniProtKB-KW"/>
</dbReference>
<keyword evidence="8 20" id="KW-0406">Ion transport</keyword>
<keyword evidence="6 20" id="KW-1133">Transmembrane helix</keyword>
<keyword evidence="9 20" id="KW-0472">Membrane</keyword>
<name>A0A8B7NTY7_HYAAZ</name>
<dbReference type="InterPro" id="IPR036719">
    <property type="entry name" value="Neuro-gated_channel_TM_sf"/>
</dbReference>
<keyword evidence="10" id="KW-1015">Disulfide bond</keyword>
<comment type="subcellular location">
    <subcellularLocation>
        <location evidence="18">Postsynaptic cell membrane</location>
        <topology evidence="18">Multi-pass membrane protein</topology>
    </subcellularLocation>
</comment>
<evidence type="ECO:0000256" key="19">
    <source>
        <dbReference type="ARBA" id="ARBA00071250"/>
    </source>
</evidence>
<evidence type="ECO:0000256" key="3">
    <source>
        <dbReference type="ARBA" id="ARBA00022475"/>
    </source>
</evidence>
<evidence type="ECO:0000259" key="23">
    <source>
        <dbReference type="Pfam" id="PF02932"/>
    </source>
</evidence>
<protein>
    <recommendedName>
        <fullName evidence="19">Gamma-aminobutyric acid receptor subunit beta</fullName>
    </recommendedName>
</protein>
<evidence type="ECO:0000256" key="15">
    <source>
        <dbReference type="ARBA" id="ARBA00023257"/>
    </source>
</evidence>
<keyword evidence="11" id="KW-0675">Receptor</keyword>
<dbReference type="GO" id="GO:0005230">
    <property type="term" value="F:extracellular ligand-gated monoatomic ion channel activity"/>
    <property type="evidence" value="ECO:0007669"/>
    <property type="project" value="InterPro"/>
</dbReference>
<evidence type="ECO:0000256" key="12">
    <source>
        <dbReference type="ARBA" id="ARBA00023173"/>
    </source>
</evidence>
<dbReference type="PROSITE" id="PS00236">
    <property type="entry name" value="NEUROTR_ION_CHANNEL"/>
    <property type="match status" value="1"/>
</dbReference>
<evidence type="ECO:0000256" key="5">
    <source>
        <dbReference type="ARBA" id="ARBA00022729"/>
    </source>
</evidence>
<keyword evidence="17 20" id="KW-0407">Ion channel</keyword>
<dbReference type="Proteomes" id="UP000694843">
    <property type="component" value="Unplaced"/>
</dbReference>
<dbReference type="PANTHER" id="PTHR18945">
    <property type="entry name" value="NEUROTRANSMITTER GATED ION CHANNEL"/>
    <property type="match status" value="1"/>
</dbReference>
<keyword evidence="24" id="KW-1185">Reference proteome</keyword>
<dbReference type="InterPro" id="IPR038050">
    <property type="entry name" value="Neuro_actylchol_rec"/>
</dbReference>
<dbReference type="InterPro" id="IPR006201">
    <property type="entry name" value="Neur_channel"/>
</dbReference>
<evidence type="ECO:0000256" key="7">
    <source>
        <dbReference type="ARBA" id="ARBA00023018"/>
    </source>
</evidence>
<dbReference type="Pfam" id="PF02931">
    <property type="entry name" value="Neur_chan_LBD"/>
    <property type="match status" value="1"/>
</dbReference>
<dbReference type="GO" id="GO:0045211">
    <property type="term" value="C:postsynaptic membrane"/>
    <property type="evidence" value="ECO:0007669"/>
    <property type="project" value="UniProtKB-SubCell"/>
</dbReference>
<evidence type="ECO:0000256" key="8">
    <source>
        <dbReference type="ARBA" id="ARBA00023065"/>
    </source>
</evidence>
<reference evidence="25" key="1">
    <citation type="submission" date="2025-08" db="UniProtKB">
        <authorList>
            <consortium name="RefSeq"/>
        </authorList>
    </citation>
    <scope>IDENTIFICATION</scope>
    <source>
        <tissue evidence="25">Whole organism</tissue>
    </source>
</reference>
<keyword evidence="2 20" id="KW-0813">Transport</keyword>
<evidence type="ECO:0000256" key="11">
    <source>
        <dbReference type="ARBA" id="ARBA00023170"/>
    </source>
</evidence>
<dbReference type="KEGG" id="hazt:108673826"/>
<feature type="region of interest" description="Disordered" evidence="21">
    <location>
        <begin position="629"/>
        <end position="777"/>
    </location>
</feature>
<keyword evidence="16" id="KW-1071">Ligand-gated ion channel</keyword>
<dbReference type="InterPro" id="IPR006029">
    <property type="entry name" value="Neurotrans-gated_channel_TM"/>
</dbReference>
<dbReference type="OrthoDB" id="203862at2759"/>
<evidence type="ECO:0000259" key="22">
    <source>
        <dbReference type="Pfam" id="PF02931"/>
    </source>
</evidence>
<evidence type="ECO:0000256" key="1">
    <source>
        <dbReference type="ARBA" id="ARBA00010180"/>
    </source>
</evidence>
<feature type="compositionally biased region" description="Polar residues" evidence="21">
    <location>
        <begin position="676"/>
        <end position="700"/>
    </location>
</feature>
<gene>
    <name evidence="25" type="primary">LOC108673826</name>
</gene>
<dbReference type="FunFam" id="2.70.170.10:FF:000021">
    <property type="entry name" value="Gamma-aminobutyric acid receptor isoform 3b"/>
    <property type="match status" value="1"/>
</dbReference>
<dbReference type="OMA" id="NESADWS"/>
<dbReference type="InterPro" id="IPR036734">
    <property type="entry name" value="Neur_chan_lig-bd_sf"/>
</dbReference>
<evidence type="ECO:0000256" key="13">
    <source>
        <dbReference type="ARBA" id="ARBA00023180"/>
    </source>
</evidence>
<dbReference type="CDD" id="cd19049">
    <property type="entry name" value="LGIC_TM_anion"/>
    <property type="match status" value="1"/>
</dbReference>
<feature type="transmembrane region" description="Helical" evidence="20">
    <location>
        <begin position="822"/>
        <end position="842"/>
    </location>
</feature>
<dbReference type="Pfam" id="PF02932">
    <property type="entry name" value="Neur_chan_memb"/>
    <property type="match status" value="1"/>
</dbReference>
<dbReference type="GO" id="GO:0005254">
    <property type="term" value="F:chloride channel activity"/>
    <property type="evidence" value="ECO:0007669"/>
    <property type="project" value="UniProtKB-KW"/>
</dbReference>
<dbReference type="SUPFAM" id="SSF90112">
    <property type="entry name" value="Neurotransmitter-gated ion-channel transmembrane pore"/>
    <property type="match status" value="1"/>
</dbReference>
<dbReference type="Gene3D" id="2.70.170.10">
    <property type="entry name" value="Neurotransmitter-gated ion-channel ligand-binding domain"/>
    <property type="match status" value="1"/>
</dbReference>
<dbReference type="GO" id="GO:0099095">
    <property type="term" value="F:ligand-gated monoatomic anion channel activity"/>
    <property type="evidence" value="ECO:0007669"/>
    <property type="project" value="UniProtKB-ARBA"/>
</dbReference>
<evidence type="ECO:0000256" key="21">
    <source>
        <dbReference type="SAM" id="MobiDB-lite"/>
    </source>
</evidence>
<evidence type="ECO:0000256" key="20">
    <source>
        <dbReference type="RuleBase" id="RU000687"/>
    </source>
</evidence>
<keyword evidence="15" id="KW-0628">Postsynaptic cell membrane</keyword>
<evidence type="ECO:0000313" key="24">
    <source>
        <dbReference type="Proteomes" id="UP000694843"/>
    </source>
</evidence>
<keyword evidence="7" id="KW-0770">Synapse</keyword>
<evidence type="ECO:0000256" key="18">
    <source>
        <dbReference type="ARBA" id="ARBA00034104"/>
    </source>
</evidence>
<dbReference type="AlphaFoldDB" id="A0A8B7NTY7"/>
<feature type="domain" description="Neurotransmitter-gated ion-channel ligand-binding" evidence="22">
    <location>
        <begin position="180"/>
        <end position="387"/>
    </location>
</feature>
<keyword evidence="5" id="KW-0732">Signal</keyword>
<organism evidence="24 25">
    <name type="scientific">Hyalella azteca</name>
    <name type="common">Amphipod</name>
    <dbReference type="NCBI Taxonomy" id="294128"/>
    <lineage>
        <taxon>Eukaryota</taxon>
        <taxon>Metazoa</taxon>
        <taxon>Ecdysozoa</taxon>
        <taxon>Arthropoda</taxon>
        <taxon>Crustacea</taxon>
        <taxon>Multicrustacea</taxon>
        <taxon>Malacostraca</taxon>
        <taxon>Eumalacostraca</taxon>
        <taxon>Peracarida</taxon>
        <taxon>Amphipoda</taxon>
        <taxon>Senticaudata</taxon>
        <taxon>Talitrida</taxon>
        <taxon>Talitroidea</taxon>
        <taxon>Hyalellidae</taxon>
        <taxon>Hyalella</taxon>
    </lineage>
</organism>
<keyword evidence="3" id="KW-1003">Cell membrane</keyword>
<evidence type="ECO:0000256" key="4">
    <source>
        <dbReference type="ARBA" id="ARBA00022692"/>
    </source>
</evidence>